<evidence type="ECO:0000313" key="1">
    <source>
        <dbReference type="EMBL" id="KAJ2890575.1"/>
    </source>
</evidence>
<dbReference type="EMBL" id="JANBVB010001296">
    <property type="protein sequence ID" value="KAJ2890575.1"/>
    <property type="molecule type" value="Genomic_DNA"/>
</dbReference>
<sequence length="400" mass="45455">MTATAIFVSFRGRGFLLLCGLSALAMVGIVSMYNYPGLISTNVTRIRLESYVQYVHHTIHGEDVRAYCSQDSFSKSFVDSAEQRYRGIKASTDKPIFLAANVYNSEAVLPNMVTQLLALADVLGHDRVFVSIYENGSTDRTKEILRRFNETLNEMGIRHSIIAENTTKPAHLHRIEYLARLRNRALEPFHSTGLKFSQVVFMNDVYFCLSDLLELVFQSHAQGAHLTCAEDYDFYNGGPGFYDTWVARDIRGEKFKKEMHKISDDDITMVAQMRDRPFQVQCCWNGIAVIDSKVFAGDKGLRFRRSAKGECSASECSLMCNDMWHKGFNRMVMVPRVKLTYDLKVRNLLRQPLYFPGDAPFSDPKVEKISFRPGPKKVLCNPLNGVDSHHPDGPDEYVNL</sequence>
<gene>
    <name evidence="1" type="ORF">IWW38_004058</name>
</gene>
<comment type="caution">
    <text evidence="1">The sequence shown here is derived from an EMBL/GenBank/DDBJ whole genome shotgun (WGS) entry which is preliminary data.</text>
</comment>
<keyword evidence="2" id="KW-1185">Reference proteome</keyword>
<dbReference type="Proteomes" id="UP001139981">
    <property type="component" value="Unassembled WGS sequence"/>
</dbReference>
<proteinExistence type="predicted"/>
<evidence type="ECO:0000313" key="2">
    <source>
        <dbReference type="Proteomes" id="UP001139981"/>
    </source>
</evidence>
<name>A0ACC1LYN5_9FUNG</name>
<accession>A0ACC1LYN5</accession>
<reference evidence="1" key="1">
    <citation type="submission" date="2022-07" db="EMBL/GenBank/DDBJ databases">
        <title>Phylogenomic reconstructions and comparative analyses of Kickxellomycotina fungi.</title>
        <authorList>
            <person name="Reynolds N.K."/>
            <person name="Stajich J.E."/>
            <person name="Barry K."/>
            <person name="Grigoriev I.V."/>
            <person name="Crous P."/>
            <person name="Smith M.E."/>
        </authorList>
    </citation>
    <scope>NUCLEOTIDE SEQUENCE</scope>
    <source>
        <strain evidence="1">CBS 190363</strain>
    </source>
</reference>
<organism evidence="1 2">
    <name type="scientific">Coemansia aciculifera</name>
    <dbReference type="NCBI Taxonomy" id="417176"/>
    <lineage>
        <taxon>Eukaryota</taxon>
        <taxon>Fungi</taxon>
        <taxon>Fungi incertae sedis</taxon>
        <taxon>Zoopagomycota</taxon>
        <taxon>Kickxellomycotina</taxon>
        <taxon>Kickxellomycetes</taxon>
        <taxon>Kickxellales</taxon>
        <taxon>Kickxellaceae</taxon>
        <taxon>Coemansia</taxon>
    </lineage>
</organism>
<protein>
    <submittedName>
        <fullName evidence="1">Uncharacterized protein</fullName>
    </submittedName>
</protein>